<protein>
    <submittedName>
        <fullName evidence="2">Uncharacterized protein</fullName>
    </submittedName>
</protein>
<organism evidence="2 3">
    <name type="scientific">Rhodothermus profundi</name>
    <dbReference type="NCBI Taxonomy" id="633813"/>
    <lineage>
        <taxon>Bacteria</taxon>
        <taxon>Pseudomonadati</taxon>
        <taxon>Rhodothermota</taxon>
        <taxon>Rhodothermia</taxon>
        <taxon>Rhodothermales</taxon>
        <taxon>Rhodothermaceae</taxon>
        <taxon>Rhodothermus</taxon>
    </lineage>
</organism>
<gene>
    <name evidence="2" type="ORF">SAMN04488087_0180</name>
</gene>
<evidence type="ECO:0000313" key="3">
    <source>
        <dbReference type="Proteomes" id="UP000185812"/>
    </source>
</evidence>
<keyword evidence="3" id="KW-1185">Reference proteome</keyword>
<feature type="compositionally biased region" description="Basic and acidic residues" evidence="1">
    <location>
        <begin position="66"/>
        <end position="75"/>
    </location>
</feature>
<evidence type="ECO:0000256" key="1">
    <source>
        <dbReference type="SAM" id="MobiDB-lite"/>
    </source>
</evidence>
<dbReference type="AlphaFoldDB" id="A0A1M6PGY4"/>
<evidence type="ECO:0000313" key="2">
    <source>
        <dbReference type="EMBL" id="SHK07172.1"/>
    </source>
</evidence>
<proteinExistence type="predicted"/>
<reference evidence="3" key="1">
    <citation type="submission" date="2016-11" db="EMBL/GenBank/DDBJ databases">
        <authorList>
            <person name="Varghese N."/>
            <person name="Submissions S."/>
        </authorList>
    </citation>
    <scope>NUCLEOTIDE SEQUENCE [LARGE SCALE GENOMIC DNA]</scope>
    <source>
        <strain evidence="3">DSM 22212</strain>
    </source>
</reference>
<feature type="region of interest" description="Disordered" evidence="1">
    <location>
        <begin position="1"/>
        <end position="108"/>
    </location>
</feature>
<dbReference type="STRING" id="633813.SAMN04488087_0180"/>
<accession>A0A1M6PGY4</accession>
<sequence>MDQARTATSQEKLPAPTAQARWATLAPQKPRSLSQRKLPEGWRGLSARPPRPRTPALISTWNPLPRGEREEDTVGDRGQCARSTIVPSSPRKGNCGRSHRSRHSHPLLGGAGAAEKLCRLTSLHQAKDVLEKGKPCRRTSNRFPYPGIHRKKKALSSDLQDRCFLLRPSVIHRTSDRHSCQASVQMSRWPALQAVLPEAHPQPSRPIRPFMLSGPPRPVPAASFLPPCGGVLRPFERRGYLSIRRIFAVSPGHVLLTGIKFCCIMRAIMLPQRFHRMQPVRPIRPVRRPRRPRGGGTGACCPVAG</sequence>
<feature type="region of interest" description="Disordered" evidence="1">
    <location>
        <begin position="285"/>
        <end position="305"/>
    </location>
</feature>
<dbReference type="EMBL" id="FRAU01000001">
    <property type="protein sequence ID" value="SHK07172.1"/>
    <property type="molecule type" value="Genomic_DNA"/>
</dbReference>
<name>A0A1M6PGY4_9BACT</name>
<feature type="compositionally biased region" description="Polar residues" evidence="1">
    <location>
        <begin position="1"/>
        <end position="11"/>
    </location>
</feature>
<dbReference type="Proteomes" id="UP000185812">
    <property type="component" value="Unassembled WGS sequence"/>
</dbReference>